<dbReference type="FunFam" id="1.10.8.60:FF:000017">
    <property type="entry name" value="ATP-dependent chaperone ClpB"/>
    <property type="match status" value="1"/>
</dbReference>
<dbReference type="Gene3D" id="1.10.1780.10">
    <property type="entry name" value="Clp, N-terminal domain"/>
    <property type="match status" value="1"/>
</dbReference>
<comment type="subunit">
    <text evidence="10">Homohexamer. The oligomerization is ATP-dependent.</text>
</comment>
<dbReference type="InterPro" id="IPR003959">
    <property type="entry name" value="ATPase_AAA_core"/>
</dbReference>
<evidence type="ECO:0000256" key="5">
    <source>
        <dbReference type="ARBA" id="ARBA00022741"/>
    </source>
</evidence>
<evidence type="ECO:0000313" key="15">
    <source>
        <dbReference type="EMBL" id="QFQ01665.1"/>
    </source>
</evidence>
<evidence type="ECO:0000256" key="7">
    <source>
        <dbReference type="ARBA" id="ARBA00023016"/>
    </source>
</evidence>
<dbReference type="Gene3D" id="1.10.8.60">
    <property type="match status" value="1"/>
</dbReference>
<dbReference type="CDD" id="cd19499">
    <property type="entry name" value="RecA-like_ClpB_Hsp104-like"/>
    <property type="match status" value="1"/>
</dbReference>
<dbReference type="PROSITE" id="PS00870">
    <property type="entry name" value="CLPAB_1"/>
    <property type="match status" value="1"/>
</dbReference>
<dbReference type="PROSITE" id="PS51903">
    <property type="entry name" value="CLP_R"/>
    <property type="match status" value="1"/>
</dbReference>
<dbReference type="Pfam" id="PF02861">
    <property type="entry name" value="Clp_N"/>
    <property type="match status" value="1"/>
</dbReference>
<dbReference type="Pfam" id="PF17871">
    <property type="entry name" value="AAA_lid_9"/>
    <property type="match status" value="1"/>
</dbReference>
<sequence>MTSFTPTTKTQAALQAALQNASSKGNPDIRPAHLLVALLEQDDSIAQPVLQAAGVEVSPILTKARALVAGYPQASGADMANPNFNREALNALTASQELAEELGDTYVSTEVLLAGIAKGGSDAAKVLKEAGADFKAIRGAFESVRGNRKVTTEEPEGQFQALEKYSTDLTARAREGKIDPVIGRDQEIRRVVQVLSRRTKNNPVLIGEPGVGKTAIVEGLARRVVAGDVPESLRGKKLISLDLGSMLAGAKFRGEFEERLKAVLDEIKEADGEIITFIDELHTIVGAGAGGDSAMDAGNMIKPLLARGELRLVGATTLDEYRKYIEKDAALERRFQQVYVGEPTVEDTIGILRGLKERYEVHHGVRIQDSALVAASTLSDRYITSRFLPDKAIDLVDEAASRLRMEIDSRPEEIDNVERVVRRLEIEEMALAKETDAASKDRLERLRSELADEKEKLAGLTARWENEKGGIDNLRALKEELDELRRESEIAEREGNFAKVAELRYGHIPDVEKKLVEAEKSVAEQQGEMMLTEEVTPDTIADVVSAWTGVPAGKMLQGETEKLLTMELVLSGRVVGQAKPIAAVSDAVRRARAGVADPNRPTGSFLFLGPTGVGKTELAKALADFLFDDEHAMVRIDMSEYGEKHSVARLVGAPPGYVGYDAGGQLTEAVRRRPYTVVLFDEVEKAHPDVFDILLQVLDEGRLTDGQGRTVDFRNTILILTSNLGAGGTDEQVMDAVKAAFKPEFINRLDDVLIFEPLSAEQLEDIVSIQVRGLAERLAARRLELVVSDSAKKWLAERGYDPAYGARPLRRLIQKAIGDKLAKLLLAGEIRDGDRVQVDYTPVAAGEGAGDGGAADAGAAGGVDGAGGGFDEGDGAAGGFGAGGTGGSFARGLEVATDELDIYSLGSVDEDDDAEAE</sequence>
<dbReference type="InterPro" id="IPR041546">
    <property type="entry name" value="ClpA/ClpB_AAA_lid"/>
</dbReference>
<dbReference type="GO" id="GO:0034605">
    <property type="term" value="P:cellular response to heat"/>
    <property type="evidence" value="ECO:0007669"/>
    <property type="project" value="TreeGrafter"/>
</dbReference>
<keyword evidence="5 12" id="KW-0547">Nucleotide-binding</keyword>
<evidence type="ECO:0000256" key="10">
    <source>
        <dbReference type="ARBA" id="ARBA00026057"/>
    </source>
</evidence>
<feature type="domain" description="Clp R" evidence="14">
    <location>
        <begin position="1"/>
        <end position="147"/>
    </location>
</feature>
<dbReference type="InterPro" id="IPR003593">
    <property type="entry name" value="AAA+_ATPase"/>
</dbReference>
<organism evidence="15 16">
    <name type="scientific">Corynebacterium urogenitale</name>
    <dbReference type="NCBI Taxonomy" id="2487892"/>
    <lineage>
        <taxon>Bacteria</taxon>
        <taxon>Bacillati</taxon>
        <taxon>Actinomycetota</taxon>
        <taxon>Actinomycetes</taxon>
        <taxon>Mycobacteriales</taxon>
        <taxon>Corynebacteriaceae</taxon>
        <taxon>Corynebacterium</taxon>
    </lineage>
</organism>
<evidence type="ECO:0000256" key="6">
    <source>
        <dbReference type="ARBA" id="ARBA00022840"/>
    </source>
</evidence>
<reference evidence="16" key="1">
    <citation type="submission" date="2019-10" db="EMBL/GenBank/DDBJ databases">
        <title>Complete genome sequence of Corynebacterium urogenitalis DSM 108747, isolated from the genital tract of a cow.</title>
        <authorList>
            <person name="Ruckert C."/>
            <person name="Ballas P."/>
            <person name="Wagener K."/>
            <person name="Drillich M."/>
            <person name="Kaempfer P."/>
            <person name="Busse H.-J."/>
            <person name="Ehling-Schulz M."/>
        </authorList>
    </citation>
    <scope>NUCLEOTIDE SEQUENCE [LARGE SCALE GENOMIC DNA]</scope>
    <source>
        <strain evidence="16">LMM 1652</strain>
    </source>
</reference>
<dbReference type="SUPFAM" id="SSF81923">
    <property type="entry name" value="Double Clp-N motif"/>
    <property type="match status" value="1"/>
</dbReference>
<proteinExistence type="inferred from homology"/>
<accession>A0A5J6Z7Q0</accession>
<dbReference type="InterPro" id="IPR017730">
    <property type="entry name" value="Chaperonin_ClpB"/>
</dbReference>
<evidence type="ECO:0000256" key="13">
    <source>
        <dbReference type="RuleBase" id="RU362034"/>
    </source>
</evidence>
<dbReference type="InterPro" id="IPR050130">
    <property type="entry name" value="ClpA_ClpB"/>
</dbReference>
<evidence type="ECO:0000256" key="8">
    <source>
        <dbReference type="ARBA" id="ARBA00023054"/>
    </source>
</evidence>
<dbReference type="PROSITE" id="PS00871">
    <property type="entry name" value="CLPAB_2"/>
    <property type="match status" value="1"/>
</dbReference>
<dbReference type="GO" id="GO:0005524">
    <property type="term" value="F:ATP binding"/>
    <property type="evidence" value="ECO:0007669"/>
    <property type="project" value="UniProtKB-UniRule"/>
</dbReference>
<dbReference type="PRINTS" id="PR00300">
    <property type="entry name" value="CLPPROTEASEA"/>
</dbReference>
<comment type="similarity">
    <text evidence="2 12">Belongs to the ClpA/ClpB family.</text>
</comment>
<dbReference type="FunFam" id="3.40.50.300:FF:000010">
    <property type="entry name" value="Chaperone clpB 1, putative"/>
    <property type="match status" value="1"/>
</dbReference>
<evidence type="ECO:0000256" key="3">
    <source>
        <dbReference type="ARBA" id="ARBA00017574"/>
    </source>
</evidence>
<comment type="subcellular location">
    <subcellularLocation>
        <location evidence="1 13">Cytoplasm</location>
    </subcellularLocation>
</comment>
<evidence type="ECO:0000256" key="1">
    <source>
        <dbReference type="ARBA" id="ARBA00004496"/>
    </source>
</evidence>
<dbReference type="InterPro" id="IPR018368">
    <property type="entry name" value="ClpA/B_CS1"/>
</dbReference>
<dbReference type="RefSeq" id="WP_328592941.1">
    <property type="nucleotide sequence ID" value="NZ_CP045032.1"/>
</dbReference>
<dbReference type="KEGG" id="cuo:CUROG_01325"/>
<evidence type="ECO:0000256" key="9">
    <source>
        <dbReference type="ARBA" id="ARBA00023186"/>
    </source>
</evidence>
<dbReference type="PANTHER" id="PTHR11638:SF18">
    <property type="entry name" value="HEAT SHOCK PROTEIN 104"/>
    <property type="match status" value="1"/>
</dbReference>
<dbReference type="Pfam" id="PF10431">
    <property type="entry name" value="ClpB_D2-small"/>
    <property type="match status" value="1"/>
</dbReference>
<dbReference type="InterPro" id="IPR027417">
    <property type="entry name" value="P-loop_NTPase"/>
</dbReference>
<feature type="coiled-coil region" evidence="13">
    <location>
        <begin position="414"/>
        <end position="528"/>
    </location>
</feature>
<comment type="subunit">
    <text evidence="13">Homohexamer; The oligomerization is ATP-dependent.</text>
</comment>
<keyword evidence="13" id="KW-0963">Cytoplasm</keyword>
<evidence type="ECO:0000259" key="14">
    <source>
        <dbReference type="PROSITE" id="PS51903"/>
    </source>
</evidence>
<keyword evidence="9 12" id="KW-0143">Chaperone</keyword>
<dbReference type="EMBL" id="CP045032">
    <property type="protein sequence ID" value="QFQ01665.1"/>
    <property type="molecule type" value="Genomic_DNA"/>
</dbReference>
<keyword evidence="16" id="KW-1185">Reference proteome</keyword>
<keyword evidence="6 12" id="KW-0067">ATP-binding</keyword>
<dbReference type="GO" id="GO:0016887">
    <property type="term" value="F:ATP hydrolysis activity"/>
    <property type="evidence" value="ECO:0007669"/>
    <property type="project" value="InterPro"/>
</dbReference>
<dbReference type="GO" id="GO:0005737">
    <property type="term" value="C:cytoplasm"/>
    <property type="evidence" value="ECO:0007669"/>
    <property type="project" value="UniProtKB-SubCell"/>
</dbReference>
<evidence type="ECO:0000256" key="12">
    <source>
        <dbReference type="RuleBase" id="RU004432"/>
    </source>
</evidence>
<protein>
    <recommendedName>
        <fullName evidence="3 13">Chaperone protein ClpB</fullName>
    </recommendedName>
</protein>
<dbReference type="NCBIfam" id="TIGR03346">
    <property type="entry name" value="chaperone_ClpB"/>
    <property type="match status" value="1"/>
</dbReference>
<dbReference type="InterPro" id="IPR019489">
    <property type="entry name" value="Clp_ATPase_C"/>
</dbReference>
<dbReference type="AlphaFoldDB" id="A0A5J6Z7Q0"/>
<dbReference type="FunFam" id="3.40.50.300:FF:000120">
    <property type="entry name" value="ATP-dependent chaperone ClpB"/>
    <property type="match status" value="1"/>
</dbReference>
<evidence type="ECO:0000256" key="11">
    <source>
        <dbReference type="PROSITE-ProRule" id="PRU01251"/>
    </source>
</evidence>
<dbReference type="InterPro" id="IPR036628">
    <property type="entry name" value="Clp_N_dom_sf"/>
</dbReference>
<dbReference type="SMART" id="SM00382">
    <property type="entry name" value="AAA"/>
    <property type="match status" value="2"/>
</dbReference>
<dbReference type="SUPFAM" id="SSF52540">
    <property type="entry name" value="P-loop containing nucleoside triphosphate hydrolases"/>
    <property type="match status" value="2"/>
</dbReference>
<comment type="function">
    <text evidence="13">Part of a stress-induced multi-chaperone system, it is involved in the recovery of the cell from heat-induced damage, in cooperation with DnaK, DnaJ and GrpE.</text>
</comment>
<dbReference type="GO" id="GO:0042026">
    <property type="term" value="P:protein refolding"/>
    <property type="evidence" value="ECO:0007669"/>
    <property type="project" value="UniProtKB-UniRule"/>
</dbReference>
<dbReference type="CDD" id="cd00009">
    <property type="entry name" value="AAA"/>
    <property type="match status" value="1"/>
</dbReference>
<dbReference type="Pfam" id="PF00004">
    <property type="entry name" value="AAA"/>
    <property type="match status" value="1"/>
</dbReference>
<dbReference type="InterPro" id="IPR028299">
    <property type="entry name" value="ClpA/B_CS2"/>
</dbReference>
<dbReference type="FunFam" id="3.40.50.300:FF:000025">
    <property type="entry name" value="ATP-dependent Clp protease subunit"/>
    <property type="match status" value="1"/>
</dbReference>
<gene>
    <name evidence="13 15" type="primary">clpB</name>
    <name evidence="15" type="ORF">CUROG_01325</name>
</gene>
<evidence type="ECO:0000256" key="4">
    <source>
        <dbReference type="ARBA" id="ARBA00022737"/>
    </source>
</evidence>
<dbReference type="Pfam" id="PF07724">
    <property type="entry name" value="AAA_2"/>
    <property type="match status" value="1"/>
</dbReference>
<dbReference type="InterPro" id="IPR001270">
    <property type="entry name" value="ClpA/B"/>
</dbReference>
<keyword evidence="4 11" id="KW-0677">Repeat</keyword>
<evidence type="ECO:0000313" key="16">
    <source>
        <dbReference type="Proteomes" id="UP000326711"/>
    </source>
</evidence>
<keyword evidence="7 13" id="KW-0346">Stress response</keyword>
<evidence type="ECO:0000256" key="2">
    <source>
        <dbReference type="ARBA" id="ARBA00008675"/>
    </source>
</evidence>
<name>A0A5J6Z7Q0_9CORY</name>
<dbReference type="Proteomes" id="UP000326711">
    <property type="component" value="Chromosome"/>
</dbReference>
<dbReference type="Gene3D" id="3.40.50.300">
    <property type="entry name" value="P-loop containing nucleotide triphosphate hydrolases"/>
    <property type="match status" value="3"/>
</dbReference>
<keyword evidence="8 13" id="KW-0175">Coiled coil</keyword>
<dbReference type="SMART" id="SM01086">
    <property type="entry name" value="ClpB_D2-small"/>
    <property type="match status" value="1"/>
</dbReference>
<dbReference type="PANTHER" id="PTHR11638">
    <property type="entry name" value="ATP-DEPENDENT CLP PROTEASE"/>
    <property type="match status" value="1"/>
</dbReference>
<dbReference type="InterPro" id="IPR004176">
    <property type="entry name" value="Clp_R_N"/>
</dbReference>